<evidence type="ECO:0000256" key="3">
    <source>
        <dbReference type="SAM" id="SignalP"/>
    </source>
</evidence>
<evidence type="ECO:0000256" key="2">
    <source>
        <dbReference type="ARBA" id="ARBA00022729"/>
    </source>
</evidence>
<dbReference type="GO" id="GO:0016020">
    <property type="term" value="C:membrane"/>
    <property type="evidence" value="ECO:0007669"/>
    <property type="project" value="UniProtKB-SubCell"/>
</dbReference>
<accession>A0A8T0V1U7</accession>
<keyword evidence="2 3" id="KW-0732">Signal</keyword>
<comment type="subcellular location">
    <subcellularLocation>
        <location evidence="1">Membrane</location>
        <topology evidence="1">Single-pass membrane protein</topology>
    </subcellularLocation>
</comment>
<reference evidence="5" key="1">
    <citation type="submission" date="2020-05" db="EMBL/GenBank/DDBJ databases">
        <title>WGS assembly of Panicum virgatum.</title>
        <authorList>
            <person name="Lovell J.T."/>
            <person name="Jenkins J."/>
            <person name="Shu S."/>
            <person name="Juenger T.E."/>
            <person name="Schmutz J."/>
        </authorList>
    </citation>
    <scope>NUCLEOTIDE SEQUENCE</scope>
    <source>
        <strain evidence="5">AP13</strain>
    </source>
</reference>
<comment type="caution">
    <text evidence="5">The sequence shown here is derived from an EMBL/GenBank/DDBJ whole genome shotgun (WGS) entry which is preliminary data.</text>
</comment>
<dbReference type="AlphaFoldDB" id="A0A8T0V1U7"/>
<keyword evidence="6" id="KW-1185">Reference proteome</keyword>
<dbReference type="GO" id="GO:0030247">
    <property type="term" value="F:polysaccharide binding"/>
    <property type="evidence" value="ECO:0007669"/>
    <property type="project" value="InterPro"/>
</dbReference>
<dbReference type="PANTHER" id="PTHR33138">
    <property type="entry name" value="OS01G0690200 PROTEIN"/>
    <property type="match status" value="1"/>
</dbReference>
<dbReference type="EMBL" id="CM029041">
    <property type="protein sequence ID" value="KAG2628215.1"/>
    <property type="molecule type" value="Genomic_DNA"/>
</dbReference>
<gene>
    <name evidence="5" type="ORF">PVAP13_3KG101800</name>
</gene>
<name>A0A8T0V1U7_PANVG</name>
<dbReference type="OrthoDB" id="635050at2759"/>
<feature type="chain" id="PRO_5035938363" description="Wall-associated receptor kinase galacturonan-binding domain-containing protein" evidence="3">
    <location>
        <begin position="26"/>
        <end position="265"/>
    </location>
</feature>
<protein>
    <recommendedName>
        <fullName evidence="4">Wall-associated receptor kinase galacturonan-binding domain-containing protein</fullName>
    </recommendedName>
</protein>
<dbReference type="InterPro" id="IPR025287">
    <property type="entry name" value="WAK_GUB"/>
</dbReference>
<dbReference type="PANTHER" id="PTHR33138:SF24">
    <property type="entry name" value="WALL-ASSOCIATED RECEPTOR KINASE GALACTURONAN-BINDING DOMAIN-CONTAINING PROTEIN"/>
    <property type="match status" value="1"/>
</dbReference>
<feature type="signal peptide" evidence="3">
    <location>
        <begin position="1"/>
        <end position="25"/>
    </location>
</feature>
<sequence length="265" mass="27815">MHPALPILPLLASCLLLLLLHRAHADCEPATCGSLTLRYPFWLGVSGSNHTSSCGHPSFEVWCSDNGGVASVKGSSIHVQGIDYTNTSFIASHTRISGASGVCRTDFNVSVSVALSPFSIIRSNRALCFHYNCNSTQPSGPGSVNATSSCVAPIYAYLAGAYDYWDSPPAIATGGCTFTYVPVLGREAEAMTAANYSRLLKDGLVLEWQAAAIGDCAACSAGGGSAGMTTRRRRSTASAPTVVCARGQHAPVSQASTYWFNNQPL</sequence>
<organism evidence="5 6">
    <name type="scientific">Panicum virgatum</name>
    <name type="common">Blackwell switchgrass</name>
    <dbReference type="NCBI Taxonomy" id="38727"/>
    <lineage>
        <taxon>Eukaryota</taxon>
        <taxon>Viridiplantae</taxon>
        <taxon>Streptophyta</taxon>
        <taxon>Embryophyta</taxon>
        <taxon>Tracheophyta</taxon>
        <taxon>Spermatophyta</taxon>
        <taxon>Magnoliopsida</taxon>
        <taxon>Liliopsida</taxon>
        <taxon>Poales</taxon>
        <taxon>Poaceae</taxon>
        <taxon>PACMAD clade</taxon>
        <taxon>Panicoideae</taxon>
        <taxon>Panicodae</taxon>
        <taxon>Paniceae</taxon>
        <taxon>Panicinae</taxon>
        <taxon>Panicum</taxon>
        <taxon>Panicum sect. Hiantes</taxon>
    </lineage>
</organism>
<evidence type="ECO:0000313" key="6">
    <source>
        <dbReference type="Proteomes" id="UP000823388"/>
    </source>
</evidence>
<evidence type="ECO:0000313" key="5">
    <source>
        <dbReference type="EMBL" id="KAG2628215.1"/>
    </source>
</evidence>
<proteinExistence type="predicted"/>
<dbReference type="Pfam" id="PF13947">
    <property type="entry name" value="GUB_WAK_bind"/>
    <property type="match status" value="1"/>
</dbReference>
<evidence type="ECO:0000256" key="1">
    <source>
        <dbReference type="ARBA" id="ARBA00004167"/>
    </source>
</evidence>
<feature type="domain" description="Wall-associated receptor kinase galacturonan-binding" evidence="4">
    <location>
        <begin position="27"/>
        <end position="89"/>
    </location>
</feature>
<evidence type="ECO:0000259" key="4">
    <source>
        <dbReference type="Pfam" id="PF13947"/>
    </source>
</evidence>
<dbReference type="Proteomes" id="UP000823388">
    <property type="component" value="Chromosome 3K"/>
</dbReference>